<dbReference type="Proteomes" id="UP001642540">
    <property type="component" value="Unassembled WGS sequence"/>
</dbReference>
<dbReference type="EMBL" id="CAXLJM020000082">
    <property type="protein sequence ID" value="CAL8130443.1"/>
    <property type="molecule type" value="Genomic_DNA"/>
</dbReference>
<feature type="compositionally biased region" description="Low complexity" evidence="6">
    <location>
        <begin position="89"/>
        <end position="122"/>
    </location>
</feature>
<evidence type="ECO:0000256" key="6">
    <source>
        <dbReference type="SAM" id="MobiDB-lite"/>
    </source>
</evidence>
<evidence type="ECO:0000256" key="4">
    <source>
        <dbReference type="ARBA" id="ARBA00023157"/>
    </source>
</evidence>
<dbReference type="Gene3D" id="2.170.140.10">
    <property type="entry name" value="Chitin binding domain"/>
    <property type="match status" value="1"/>
</dbReference>
<evidence type="ECO:0000256" key="5">
    <source>
        <dbReference type="ARBA" id="ARBA00023180"/>
    </source>
</evidence>
<dbReference type="Pfam" id="PF01607">
    <property type="entry name" value="CBM_14"/>
    <property type="match status" value="1"/>
</dbReference>
<gene>
    <name evidence="9" type="ORF">ODALV1_LOCUS23726</name>
</gene>
<evidence type="ECO:0000259" key="8">
    <source>
        <dbReference type="PROSITE" id="PS50940"/>
    </source>
</evidence>
<keyword evidence="10" id="KW-1185">Reference proteome</keyword>
<dbReference type="InterPro" id="IPR036508">
    <property type="entry name" value="Chitin-bd_dom_sf"/>
</dbReference>
<dbReference type="SMART" id="SM00494">
    <property type="entry name" value="ChtBD2"/>
    <property type="match status" value="1"/>
</dbReference>
<keyword evidence="3" id="KW-0677">Repeat</keyword>
<dbReference type="SUPFAM" id="SSF49854">
    <property type="entry name" value="Spermadhesin, CUB domain"/>
    <property type="match status" value="1"/>
</dbReference>
<protein>
    <recommendedName>
        <fullName evidence="8">Chitin-binding type-2 domain-containing protein</fullName>
    </recommendedName>
</protein>
<accession>A0ABP1RLW0</accession>
<dbReference type="PROSITE" id="PS50940">
    <property type="entry name" value="CHIT_BIND_II"/>
    <property type="match status" value="1"/>
</dbReference>
<feature type="signal peptide" evidence="7">
    <location>
        <begin position="1"/>
        <end position="21"/>
    </location>
</feature>
<keyword evidence="5" id="KW-0325">Glycoprotein</keyword>
<name>A0ABP1RLW0_9HEXA</name>
<feature type="chain" id="PRO_5046415633" description="Chitin-binding type-2 domain-containing protein" evidence="7">
    <location>
        <begin position="22"/>
        <end position="328"/>
    </location>
</feature>
<feature type="domain" description="Chitin-binding type-2" evidence="8">
    <location>
        <begin position="23"/>
        <end position="79"/>
    </location>
</feature>
<dbReference type="SUPFAM" id="SSF57625">
    <property type="entry name" value="Invertebrate chitin-binding proteins"/>
    <property type="match status" value="1"/>
</dbReference>
<evidence type="ECO:0000256" key="1">
    <source>
        <dbReference type="ARBA" id="ARBA00022669"/>
    </source>
</evidence>
<feature type="region of interest" description="Disordered" evidence="6">
    <location>
        <begin position="79"/>
        <end position="129"/>
    </location>
</feature>
<evidence type="ECO:0000313" key="9">
    <source>
        <dbReference type="EMBL" id="CAL8130443.1"/>
    </source>
</evidence>
<sequence>MKSIFIIILYSLSIHTELSLSQDVECPTEGVSYLPLPDCTLYLICINGQGVETECPRPLYYNPQEERCDFPENVPECIGGTRPPSSGATPTTTEIPGETTTSSTTEIGESTVTVTQGPTEEPTIPPPINNTLTECGQTLFADSGLIEYKLNQNYEAGLLCTFIVRMEEFSECTFTLEYHGISDDRDAIAIIPLRGGQTFDLEFLGPAYSNRVTFRLSAFVVVFRTNINSTLGTGFRLRIEGGGNILTKIPGKLLVYNNEVSSPVEFPFEIDEPLQSQWDPVVLTSGAKLHEPGSSLELTVWEDFPSNDCGDFFDVHYFNGQITGYLER</sequence>
<organism evidence="9 10">
    <name type="scientific">Orchesella dallaii</name>
    <dbReference type="NCBI Taxonomy" id="48710"/>
    <lineage>
        <taxon>Eukaryota</taxon>
        <taxon>Metazoa</taxon>
        <taxon>Ecdysozoa</taxon>
        <taxon>Arthropoda</taxon>
        <taxon>Hexapoda</taxon>
        <taxon>Collembola</taxon>
        <taxon>Entomobryomorpha</taxon>
        <taxon>Entomobryoidea</taxon>
        <taxon>Orchesellidae</taxon>
        <taxon>Orchesellinae</taxon>
        <taxon>Orchesella</taxon>
    </lineage>
</organism>
<dbReference type="PANTHER" id="PTHR23301:SF0">
    <property type="entry name" value="CHITIN-BINDING TYPE-2 DOMAIN-CONTAINING PROTEIN-RELATED"/>
    <property type="match status" value="1"/>
</dbReference>
<dbReference type="InterPro" id="IPR002557">
    <property type="entry name" value="Chitin-bd_dom"/>
</dbReference>
<comment type="caution">
    <text evidence="9">The sequence shown here is derived from an EMBL/GenBank/DDBJ whole genome shotgun (WGS) entry which is preliminary data.</text>
</comment>
<evidence type="ECO:0000256" key="3">
    <source>
        <dbReference type="ARBA" id="ARBA00022737"/>
    </source>
</evidence>
<keyword evidence="2 7" id="KW-0732">Signal</keyword>
<reference evidence="9 10" key="1">
    <citation type="submission" date="2024-08" db="EMBL/GenBank/DDBJ databases">
        <authorList>
            <person name="Cucini C."/>
            <person name="Frati F."/>
        </authorList>
    </citation>
    <scope>NUCLEOTIDE SEQUENCE [LARGE SCALE GENOMIC DNA]</scope>
</reference>
<dbReference type="PANTHER" id="PTHR23301">
    <property type="entry name" value="CHITIN BINDING PERITROPHIN-A"/>
    <property type="match status" value="1"/>
</dbReference>
<dbReference type="InterPro" id="IPR051940">
    <property type="entry name" value="Chitin_bind-dev_reg"/>
</dbReference>
<keyword evidence="1" id="KW-0147">Chitin-binding</keyword>
<evidence type="ECO:0000256" key="2">
    <source>
        <dbReference type="ARBA" id="ARBA00022729"/>
    </source>
</evidence>
<proteinExistence type="predicted"/>
<dbReference type="InterPro" id="IPR035914">
    <property type="entry name" value="Sperma_CUB_dom_sf"/>
</dbReference>
<evidence type="ECO:0000313" key="10">
    <source>
        <dbReference type="Proteomes" id="UP001642540"/>
    </source>
</evidence>
<keyword evidence="4" id="KW-1015">Disulfide bond</keyword>
<evidence type="ECO:0000256" key="7">
    <source>
        <dbReference type="SAM" id="SignalP"/>
    </source>
</evidence>